<dbReference type="PANTHER" id="PTHR43364:SF6">
    <property type="entry name" value="OXIDOREDUCTASE-RELATED"/>
    <property type="match status" value="1"/>
</dbReference>
<dbReference type="GO" id="GO:0005829">
    <property type="term" value="C:cytosol"/>
    <property type="evidence" value="ECO:0007669"/>
    <property type="project" value="TreeGrafter"/>
</dbReference>
<dbReference type="AlphaFoldDB" id="A0A9D1LS89"/>
<dbReference type="PANTHER" id="PTHR43364">
    <property type="entry name" value="NADH-SPECIFIC METHYLGLYOXAL REDUCTASE-RELATED"/>
    <property type="match status" value="1"/>
</dbReference>
<organism evidence="2 3">
    <name type="scientific">Candidatus Fimadaptatus faecigallinarum</name>
    <dbReference type="NCBI Taxonomy" id="2840814"/>
    <lineage>
        <taxon>Bacteria</taxon>
        <taxon>Bacillati</taxon>
        <taxon>Bacillota</taxon>
        <taxon>Clostridia</taxon>
        <taxon>Eubacteriales</taxon>
        <taxon>Candidatus Fimadaptatus</taxon>
    </lineage>
</organism>
<dbReference type="EMBL" id="DVNK01000049">
    <property type="protein sequence ID" value="HIU47125.1"/>
    <property type="molecule type" value="Genomic_DNA"/>
</dbReference>
<dbReference type="InterPro" id="IPR023210">
    <property type="entry name" value="NADP_OxRdtase_dom"/>
</dbReference>
<reference evidence="2" key="1">
    <citation type="submission" date="2020-10" db="EMBL/GenBank/DDBJ databases">
        <authorList>
            <person name="Gilroy R."/>
        </authorList>
    </citation>
    <scope>NUCLEOTIDE SEQUENCE</scope>
    <source>
        <strain evidence="2">ChiSxjej2B14-8506</strain>
    </source>
</reference>
<gene>
    <name evidence="2" type="ORF">IAC59_07685</name>
</gene>
<comment type="caution">
    <text evidence="2">The sequence shown here is derived from an EMBL/GenBank/DDBJ whole genome shotgun (WGS) entry which is preliminary data.</text>
</comment>
<evidence type="ECO:0000313" key="2">
    <source>
        <dbReference type="EMBL" id="HIU47125.1"/>
    </source>
</evidence>
<accession>A0A9D1LS89</accession>
<reference evidence="2" key="2">
    <citation type="journal article" date="2021" name="PeerJ">
        <title>Extensive microbial diversity within the chicken gut microbiome revealed by metagenomics and culture.</title>
        <authorList>
            <person name="Gilroy R."/>
            <person name="Ravi A."/>
            <person name="Getino M."/>
            <person name="Pursley I."/>
            <person name="Horton D.L."/>
            <person name="Alikhan N.F."/>
            <person name="Baker D."/>
            <person name="Gharbi K."/>
            <person name="Hall N."/>
            <person name="Watson M."/>
            <person name="Adriaenssens E.M."/>
            <person name="Foster-Nyarko E."/>
            <person name="Jarju S."/>
            <person name="Secka A."/>
            <person name="Antonio M."/>
            <person name="Oren A."/>
            <person name="Chaudhuri R.R."/>
            <person name="La Ragione R."/>
            <person name="Hildebrand F."/>
            <person name="Pallen M.J."/>
        </authorList>
    </citation>
    <scope>NUCLEOTIDE SEQUENCE</scope>
    <source>
        <strain evidence="2">ChiSxjej2B14-8506</strain>
    </source>
</reference>
<dbReference type="InterPro" id="IPR036812">
    <property type="entry name" value="NAD(P)_OxRdtase_dom_sf"/>
</dbReference>
<feature type="domain" description="NADP-dependent oxidoreductase" evidence="1">
    <location>
        <begin position="16"/>
        <end position="316"/>
    </location>
</feature>
<dbReference type="Gene3D" id="3.20.20.100">
    <property type="entry name" value="NADP-dependent oxidoreductase domain"/>
    <property type="match status" value="1"/>
</dbReference>
<dbReference type="Pfam" id="PF00248">
    <property type="entry name" value="Aldo_ket_red"/>
    <property type="match status" value="1"/>
</dbReference>
<dbReference type="SUPFAM" id="SSF51430">
    <property type="entry name" value="NAD(P)-linked oxidoreductase"/>
    <property type="match status" value="1"/>
</dbReference>
<sequence length="317" mass="34761">MRYANIPGISQPAAVICLGTAMMNDAFDIARAHRILDMYQDIGGNFIDTARVYGLTGDGHSLSERCVGDWLKARGNRERIVLATKGGHYDLATRASRLSPTDITSDCEASLRDLGVDFIDLYWLHRDDERRPVEEIIDTLNALRRRGLIGALGASNWSAARMAAANEYAARSGQAGFVADQPQWSLARQFVCDDDTLVQMNAELYAFHARTGMAVVPFSSQAKGFYSKLAQGGLDALSDKARVRFARDENLRKLPVVQELARAHGVTVGAIALGYLTGQPFPVFPIVGITREQYIDDVRAAGELRLSPEEVSRLAEA</sequence>
<evidence type="ECO:0000313" key="3">
    <source>
        <dbReference type="Proteomes" id="UP000824123"/>
    </source>
</evidence>
<dbReference type="InterPro" id="IPR050523">
    <property type="entry name" value="AKR_Detox_Biosynth"/>
</dbReference>
<name>A0A9D1LS89_9FIRM</name>
<proteinExistence type="predicted"/>
<evidence type="ECO:0000259" key="1">
    <source>
        <dbReference type="Pfam" id="PF00248"/>
    </source>
</evidence>
<dbReference type="Proteomes" id="UP000824123">
    <property type="component" value="Unassembled WGS sequence"/>
</dbReference>
<dbReference type="CDD" id="cd19082">
    <property type="entry name" value="AKR_AKR10A1_2"/>
    <property type="match status" value="1"/>
</dbReference>
<protein>
    <submittedName>
        <fullName evidence="2">Aldo/keto reductase</fullName>
    </submittedName>
</protein>